<dbReference type="Proteomes" id="UP000119023">
    <property type="component" value="Segment"/>
</dbReference>
<dbReference type="EMBL" id="KT732813">
    <property type="protein sequence ID" value="AMH87728.1"/>
    <property type="molecule type" value="Genomic_DNA"/>
</dbReference>
<sequence length="300" mass="34336">MAVARRSVRRTRRVARRGFRSARSGRRTTRGYRRRRTRRRPMTRRRILNVTSRKKVDTMLPIVVQEDATTTVGPWSSAVPLMCLFVPNARQTRTSITNPAVRNSSDIFAVGYKEKVQVTVNGGGTFMWRRVVFYLKGQDLRQAMDSSNAGNIPLQLYNQPLEGGCRRVIGALEGTTNAREELQAYVFRGQSGLDWNNELTAPLDTRRITVKSDRTRVIRPGNDTGASRMYNLWYPIRCTISYEDDLESDVVGDKPFSTIGLRGIGDIYVMDIMSIVTDQTEAPYTEYTFNPEGSFYWHER</sequence>
<name>A0A140CTS1_9VIRU</name>
<dbReference type="OrthoDB" id="7982at10239"/>
<keyword evidence="3" id="KW-1185">Reference proteome</keyword>
<feature type="region of interest" description="Disordered" evidence="1">
    <location>
        <begin position="1"/>
        <end position="43"/>
    </location>
</feature>
<proteinExistence type="predicted"/>
<evidence type="ECO:0000313" key="2">
    <source>
        <dbReference type="EMBL" id="AMH87728.1"/>
    </source>
</evidence>
<evidence type="ECO:0000256" key="1">
    <source>
        <dbReference type="SAM" id="MobiDB-lite"/>
    </source>
</evidence>
<evidence type="ECO:0000313" key="3">
    <source>
        <dbReference type="Proteomes" id="UP000119023"/>
    </source>
</evidence>
<reference evidence="3" key="1">
    <citation type="journal article" date="2016" name="Infect. Genet. Evol.">
        <title>Cycloviruses, gemycircularviruses and other novel replication-associated protein encoding circular viruses in Pacific flying fox (Pteropus tonganus) faeces.</title>
        <authorList>
            <person name="Male M.F."/>
            <person name="Kraberger S."/>
            <person name="Stainton D."/>
            <person name="Kami V."/>
            <person name="Varsani A."/>
        </authorList>
    </citation>
    <scope>NUCLEOTIDE SEQUENCE [LARGE SCALE GENOMIC DNA]</scope>
</reference>
<protein>
    <submittedName>
        <fullName evidence="2">Capsid protein</fullName>
    </submittedName>
</protein>
<accession>A0A140CTS1</accession>
<organism evidence="2 3">
    <name type="scientific">pteropus associated gemykibivirus 1</name>
    <dbReference type="NCBI Taxonomy" id="2004964"/>
    <lineage>
        <taxon>Viruses</taxon>
        <taxon>Monodnaviria</taxon>
        <taxon>Shotokuvirae</taxon>
        <taxon>Cressdnaviricota</taxon>
        <taxon>Repensiviricetes</taxon>
        <taxon>Geplafuvirales</taxon>
        <taxon>Genomoviridae</taxon>
        <taxon>Gemykibivirus</taxon>
        <taxon>Gemykibivirus ptero1</taxon>
    </lineage>
</organism>
<dbReference type="KEGG" id="vg:37617569"/>